<evidence type="ECO:0000256" key="3">
    <source>
        <dbReference type="ARBA" id="ARBA00023163"/>
    </source>
</evidence>
<dbReference type="AlphaFoldDB" id="A0A4V2M4L4"/>
<dbReference type="InterPro" id="IPR029016">
    <property type="entry name" value="GAF-like_dom_sf"/>
</dbReference>
<dbReference type="GO" id="GO:0003677">
    <property type="term" value="F:DNA binding"/>
    <property type="evidence" value="ECO:0007669"/>
    <property type="project" value="UniProtKB-KW"/>
</dbReference>
<feature type="domain" description="IclR-ED" evidence="5">
    <location>
        <begin position="81"/>
        <end position="270"/>
    </location>
</feature>
<dbReference type="PROSITE" id="PS51077">
    <property type="entry name" value="HTH_ICLR"/>
    <property type="match status" value="1"/>
</dbReference>
<comment type="caution">
    <text evidence="6">The sequence shown here is derived from an EMBL/GenBank/DDBJ whole genome shotgun (WGS) entry which is preliminary data.</text>
</comment>
<dbReference type="InterPro" id="IPR050707">
    <property type="entry name" value="HTH_MetabolicPath_Reg"/>
</dbReference>
<feature type="domain" description="HTH iclR-type" evidence="4">
    <location>
        <begin position="19"/>
        <end position="80"/>
    </location>
</feature>
<dbReference type="Gene3D" id="1.10.10.10">
    <property type="entry name" value="Winged helix-like DNA-binding domain superfamily/Winged helix DNA-binding domain"/>
    <property type="match status" value="1"/>
</dbReference>
<dbReference type="SUPFAM" id="SSF46785">
    <property type="entry name" value="Winged helix' DNA-binding domain"/>
    <property type="match status" value="1"/>
</dbReference>
<reference evidence="6 7" key="1">
    <citation type="submission" date="2019-02" db="EMBL/GenBank/DDBJ databases">
        <title>Kribbella capetownensis sp. nov. and Kribbella speibonae sp. nov., isolated from soil.</title>
        <authorList>
            <person name="Curtis S.M."/>
            <person name="Norton I."/>
            <person name="Everest G.J."/>
            <person name="Meyers P.R."/>
        </authorList>
    </citation>
    <scope>NUCLEOTIDE SEQUENCE [LARGE SCALE GENOMIC DNA]</scope>
    <source>
        <strain evidence="6 7">YM55</strain>
    </source>
</reference>
<evidence type="ECO:0000259" key="5">
    <source>
        <dbReference type="PROSITE" id="PS51078"/>
    </source>
</evidence>
<dbReference type="SUPFAM" id="SSF55781">
    <property type="entry name" value="GAF domain-like"/>
    <property type="match status" value="1"/>
</dbReference>
<keyword evidence="1" id="KW-0805">Transcription regulation</keyword>
<dbReference type="SMART" id="SM00346">
    <property type="entry name" value="HTH_ICLR"/>
    <property type="match status" value="1"/>
</dbReference>
<organism evidence="6 7">
    <name type="scientific">Kribbella speibonae</name>
    <dbReference type="NCBI Taxonomy" id="1572660"/>
    <lineage>
        <taxon>Bacteria</taxon>
        <taxon>Bacillati</taxon>
        <taxon>Actinomycetota</taxon>
        <taxon>Actinomycetes</taxon>
        <taxon>Propionibacteriales</taxon>
        <taxon>Kribbellaceae</taxon>
        <taxon>Kribbella</taxon>
    </lineage>
</organism>
<dbReference type="Gene3D" id="3.30.450.40">
    <property type="match status" value="1"/>
</dbReference>
<accession>A0A4V2M4L4</accession>
<dbReference type="PANTHER" id="PTHR30136:SF24">
    <property type="entry name" value="HTH-TYPE TRANSCRIPTIONAL REPRESSOR ALLR"/>
    <property type="match status" value="1"/>
</dbReference>
<dbReference type="InterPro" id="IPR005471">
    <property type="entry name" value="Tscrpt_reg_IclR_N"/>
</dbReference>
<dbReference type="Pfam" id="PF01614">
    <property type="entry name" value="IclR_C"/>
    <property type="match status" value="1"/>
</dbReference>
<proteinExistence type="predicted"/>
<name>A0A4V2M4L4_9ACTN</name>
<dbReference type="EMBL" id="SJKC01000003">
    <property type="protein sequence ID" value="TCC36402.1"/>
    <property type="molecule type" value="Genomic_DNA"/>
</dbReference>
<keyword evidence="2" id="KW-0238">DNA-binding</keyword>
<dbReference type="InterPro" id="IPR036390">
    <property type="entry name" value="WH_DNA-bd_sf"/>
</dbReference>
<dbReference type="Pfam" id="PF09339">
    <property type="entry name" value="HTH_IclR"/>
    <property type="match status" value="1"/>
</dbReference>
<gene>
    <name evidence="6" type="ORF">E0H92_27580</name>
</gene>
<evidence type="ECO:0000256" key="1">
    <source>
        <dbReference type="ARBA" id="ARBA00023015"/>
    </source>
</evidence>
<evidence type="ECO:0000256" key="2">
    <source>
        <dbReference type="ARBA" id="ARBA00023125"/>
    </source>
</evidence>
<dbReference type="PROSITE" id="PS51078">
    <property type="entry name" value="ICLR_ED"/>
    <property type="match status" value="1"/>
</dbReference>
<protein>
    <submittedName>
        <fullName evidence="6">IclR family transcriptional regulator</fullName>
    </submittedName>
</protein>
<dbReference type="PANTHER" id="PTHR30136">
    <property type="entry name" value="HELIX-TURN-HELIX TRANSCRIPTIONAL REGULATOR, ICLR FAMILY"/>
    <property type="match status" value="1"/>
</dbReference>
<dbReference type="InterPro" id="IPR036388">
    <property type="entry name" value="WH-like_DNA-bd_sf"/>
</dbReference>
<dbReference type="Proteomes" id="UP000294225">
    <property type="component" value="Unassembled WGS sequence"/>
</dbReference>
<evidence type="ECO:0000313" key="7">
    <source>
        <dbReference type="Proteomes" id="UP000294225"/>
    </source>
</evidence>
<dbReference type="GO" id="GO:0003700">
    <property type="term" value="F:DNA-binding transcription factor activity"/>
    <property type="evidence" value="ECO:0007669"/>
    <property type="project" value="TreeGrafter"/>
</dbReference>
<evidence type="ECO:0000259" key="4">
    <source>
        <dbReference type="PROSITE" id="PS51077"/>
    </source>
</evidence>
<dbReference type="GO" id="GO:0045892">
    <property type="term" value="P:negative regulation of DNA-templated transcription"/>
    <property type="evidence" value="ECO:0007669"/>
    <property type="project" value="TreeGrafter"/>
</dbReference>
<keyword evidence="3" id="KW-0804">Transcription</keyword>
<evidence type="ECO:0000313" key="6">
    <source>
        <dbReference type="EMBL" id="TCC36402.1"/>
    </source>
</evidence>
<sequence length="270" mass="29312">MRRASMPSTPTPLDGEERLVGTDRVLAMLIQLAGLPAGATLDEMVQRTGDPKPTVHRALASLKRAGLAAQAGRGHYILGDEFIRLAFAHHEARPEHIRVRPILDRLSERFDETIHFAVLDGTEVVYRDKVDPLVGAVRLTSTIGGRNPAHCTGVGKALLATRLHTLDDVEQWVAGRVLEQRTPRTATTTADLHARLTETRERGFAVDDQENEAGINCIAVPVYLASPSEPSGAVSVSAVAYRTPLADLVSAADEIRTLIHESTGWQEKTA</sequence>
<dbReference type="InterPro" id="IPR014757">
    <property type="entry name" value="Tscrpt_reg_IclR_C"/>
</dbReference>